<dbReference type="InterPro" id="IPR009091">
    <property type="entry name" value="RCC1/BLIP-II"/>
</dbReference>
<accession>A0AAV8YKL3</accession>
<keyword evidence="1" id="KW-0677">Repeat</keyword>
<feature type="domain" description="RCC1-like" evidence="4">
    <location>
        <begin position="111"/>
        <end position="436"/>
    </location>
</feature>
<comment type="caution">
    <text evidence="5">The sequence shown here is derived from an EMBL/GenBank/DDBJ whole genome shotgun (WGS) entry which is preliminary data.</text>
</comment>
<dbReference type="GO" id="GO:0016020">
    <property type="term" value="C:membrane"/>
    <property type="evidence" value="ECO:0007669"/>
    <property type="project" value="TreeGrafter"/>
</dbReference>
<name>A0AAV8YKL3_9CUCU</name>
<evidence type="ECO:0000313" key="6">
    <source>
        <dbReference type="Proteomes" id="UP001162156"/>
    </source>
</evidence>
<evidence type="ECO:0000256" key="2">
    <source>
        <dbReference type="PROSITE-ProRule" id="PRU00235"/>
    </source>
</evidence>
<sequence>KESTPKKAGGKKNKRKEDSDVDSELSDGSEAGNTTQPDEILIAGHGDALDEPTPLPKELLNTLIKSAGQLVFFGNINWDTAGKKEVKGQKVLPNLHWPHRFTDLKIRLAVSGCVAAHCVLVTEDGKAMTFGRNPFGQLGLDNTSTKSTPQIVPALENMNIIGAACGRHHTLFLTDTGTVYACGDNRSGQCGVGNLQPQILSPTRINYRGPPIVKVGAGADFSLILDIKGGLHSFGLPEYGQLGHNTDGKYFKTSTKLCFHFQTSPKRIVLYIEKSKDGHVSPVDVTEIVDFSCGQNHTVAIDSKKRAFSWGFGGFGRLGHAEQKDEMVPRLIKYFDSQSRGVRSVHCGSTYSLAVTEHNGLYMFGQTKKTGEANMYPKPVQDLAGWNIKHIGTGNTSIIVSADESVIAWGASPCYGELGFGDMQKTSTVPKEVSFFYQKTILPCKTIQLI</sequence>
<dbReference type="SUPFAM" id="SSF50985">
    <property type="entry name" value="RCC1/BLIP-II"/>
    <property type="match status" value="1"/>
</dbReference>
<dbReference type="InterPro" id="IPR000408">
    <property type="entry name" value="Reg_chr_condens"/>
</dbReference>
<evidence type="ECO:0000256" key="1">
    <source>
        <dbReference type="ARBA" id="ARBA00022737"/>
    </source>
</evidence>
<feature type="non-terminal residue" evidence="5">
    <location>
        <position position="1"/>
    </location>
</feature>
<gene>
    <name evidence="5" type="ORF">NQ314_007715</name>
</gene>
<protein>
    <recommendedName>
        <fullName evidence="4">RCC1-like domain-containing protein</fullName>
    </recommendedName>
</protein>
<feature type="repeat" description="RCC1" evidence="2">
    <location>
        <begin position="305"/>
        <end position="358"/>
    </location>
</feature>
<dbReference type="InterPro" id="IPR058923">
    <property type="entry name" value="RCC1-like_dom"/>
</dbReference>
<dbReference type="EMBL" id="JANEYF010002130">
    <property type="protein sequence ID" value="KAJ8951175.1"/>
    <property type="molecule type" value="Genomic_DNA"/>
</dbReference>
<dbReference type="PANTHER" id="PTHR46207">
    <property type="entry name" value="PROTEIN RCC2"/>
    <property type="match status" value="1"/>
</dbReference>
<feature type="repeat" description="RCC1" evidence="2">
    <location>
        <begin position="229"/>
        <end position="304"/>
    </location>
</feature>
<feature type="repeat" description="RCC1" evidence="2">
    <location>
        <begin position="177"/>
        <end position="228"/>
    </location>
</feature>
<feature type="repeat" description="RCC1" evidence="2">
    <location>
        <begin position="125"/>
        <end position="176"/>
    </location>
</feature>
<evidence type="ECO:0000259" key="4">
    <source>
        <dbReference type="Pfam" id="PF25390"/>
    </source>
</evidence>
<dbReference type="PRINTS" id="PR00633">
    <property type="entry name" value="RCCNDNSATION"/>
</dbReference>
<dbReference type="Pfam" id="PF25390">
    <property type="entry name" value="WD40_RLD"/>
    <property type="match status" value="1"/>
</dbReference>
<dbReference type="AlphaFoldDB" id="A0AAV8YKL3"/>
<dbReference type="PANTHER" id="PTHR46207:SF1">
    <property type="entry name" value="PROTEIN RCC2"/>
    <property type="match status" value="1"/>
</dbReference>
<dbReference type="GO" id="GO:0031267">
    <property type="term" value="F:small GTPase binding"/>
    <property type="evidence" value="ECO:0007669"/>
    <property type="project" value="TreeGrafter"/>
</dbReference>
<organism evidence="5 6">
    <name type="scientific">Rhamnusium bicolor</name>
    <dbReference type="NCBI Taxonomy" id="1586634"/>
    <lineage>
        <taxon>Eukaryota</taxon>
        <taxon>Metazoa</taxon>
        <taxon>Ecdysozoa</taxon>
        <taxon>Arthropoda</taxon>
        <taxon>Hexapoda</taxon>
        <taxon>Insecta</taxon>
        <taxon>Pterygota</taxon>
        <taxon>Neoptera</taxon>
        <taxon>Endopterygota</taxon>
        <taxon>Coleoptera</taxon>
        <taxon>Polyphaga</taxon>
        <taxon>Cucujiformia</taxon>
        <taxon>Chrysomeloidea</taxon>
        <taxon>Cerambycidae</taxon>
        <taxon>Lepturinae</taxon>
        <taxon>Rhagiini</taxon>
        <taxon>Rhamnusium</taxon>
    </lineage>
</organism>
<evidence type="ECO:0000313" key="5">
    <source>
        <dbReference type="EMBL" id="KAJ8951175.1"/>
    </source>
</evidence>
<dbReference type="PROSITE" id="PS50012">
    <property type="entry name" value="RCC1_3"/>
    <property type="match status" value="4"/>
</dbReference>
<dbReference type="Proteomes" id="UP001162156">
    <property type="component" value="Unassembled WGS sequence"/>
</dbReference>
<dbReference type="PROSITE" id="PS00626">
    <property type="entry name" value="RCC1_2"/>
    <property type="match status" value="2"/>
</dbReference>
<feature type="region of interest" description="Disordered" evidence="3">
    <location>
        <begin position="1"/>
        <end position="37"/>
    </location>
</feature>
<dbReference type="Gene3D" id="2.130.10.30">
    <property type="entry name" value="Regulator of chromosome condensation 1/beta-lactamase-inhibitor protein II"/>
    <property type="match status" value="2"/>
</dbReference>
<dbReference type="InterPro" id="IPR028641">
    <property type="entry name" value="RCC2"/>
</dbReference>
<keyword evidence="6" id="KW-1185">Reference proteome</keyword>
<proteinExistence type="predicted"/>
<evidence type="ECO:0000256" key="3">
    <source>
        <dbReference type="SAM" id="MobiDB-lite"/>
    </source>
</evidence>
<reference evidence="5" key="1">
    <citation type="journal article" date="2023" name="Insect Mol. Biol.">
        <title>Genome sequencing provides insights into the evolution of gene families encoding plant cell wall-degrading enzymes in longhorned beetles.</title>
        <authorList>
            <person name="Shin N.R."/>
            <person name="Okamura Y."/>
            <person name="Kirsch R."/>
            <person name="Pauchet Y."/>
        </authorList>
    </citation>
    <scope>NUCLEOTIDE SEQUENCE</scope>
    <source>
        <strain evidence="5">RBIC_L_NR</strain>
    </source>
</reference>